<gene>
    <name evidence="1" type="ORF">HPB52_012223</name>
</gene>
<dbReference type="Proteomes" id="UP000821837">
    <property type="component" value="Chromosome 1"/>
</dbReference>
<organism evidence="1 2">
    <name type="scientific">Rhipicephalus sanguineus</name>
    <name type="common">Brown dog tick</name>
    <name type="synonym">Ixodes sanguineus</name>
    <dbReference type="NCBI Taxonomy" id="34632"/>
    <lineage>
        <taxon>Eukaryota</taxon>
        <taxon>Metazoa</taxon>
        <taxon>Ecdysozoa</taxon>
        <taxon>Arthropoda</taxon>
        <taxon>Chelicerata</taxon>
        <taxon>Arachnida</taxon>
        <taxon>Acari</taxon>
        <taxon>Parasitiformes</taxon>
        <taxon>Ixodida</taxon>
        <taxon>Ixodoidea</taxon>
        <taxon>Ixodidae</taxon>
        <taxon>Rhipicephalinae</taxon>
        <taxon>Rhipicephalus</taxon>
        <taxon>Rhipicephalus</taxon>
    </lineage>
</organism>
<evidence type="ECO:0000313" key="1">
    <source>
        <dbReference type="EMBL" id="KAH7983465.1"/>
    </source>
</evidence>
<protein>
    <submittedName>
        <fullName evidence="1">Uncharacterized protein</fullName>
    </submittedName>
</protein>
<evidence type="ECO:0000313" key="2">
    <source>
        <dbReference type="Proteomes" id="UP000821837"/>
    </source>
</evidence>
<reference evidence="1" key="1">
    <citation type="journal article" date="2020" name="Cell">
        <title>Large-Scale Comparative Analyses of Tick Genomes Elucidate Their Genetic Diversity and Vector Capacities.</title>
        <authorList>
            <consortium name="Tick Genome and Microbiome Consortium (TIGMIC)"/>
            <person name="Jia N."/>
            <person name="Wang J."/>
            <person name="Shi W."/>
            <person name="Du L."/>
            <person name="Sun Y."/>
            <person name="Zhan W."/>
            <person name="Jiang J.F."/>
            <person name="Wang Q."/>
            <person name="Zhang B."/>
            <person name="Ji P."/>
            <person name="Bell-Sakyi L."/>
            <person name="Cui X.M."/>
            <person name="Yuan T.T."/>
            <person name="Jiang B.G."/>
            <person name="Yang W.F."/>
            <person name="Lam T.T."/>
            <person name="Chang Q.C."/>
            <person name="Ding S.J."/>
            <person name="Wang X.J."/>
            <person name="Zhu J.G."/>
            <person name="Ruan X.D."/>
            <person name="Zhao L."/>
            <person name="Wei J.T."/>
            <person name="Ye R.Z."/>
            <person name="Que T.C."/>
            <person name="Du C.H."/>
            <person name="Zhou Y.H."/>
            <person name="Cheng J.X."/>
            <person name="Dai P.F."/>
            <person name="Guo W.B."/>
            <person name="Han X.H."/>
            <person name="Huang E.J."/>
            <person name="Li L.F."/>
            <person name="Wei W."/>
            <person name="Gao Y.C."/>
            <person name="Liu J.Z."/>
            <person name="Shao H.Z."/>
            <person name="Wang X."/>
            <person name="Wang C.C."/>
            <person name="Yang T.C."/>
            <person name="Huo Q.B."/>
            <person name="Li W."/>
            <person name="Chen H.Y."/>
            <person name="Chen S.E."/>
            <person name="Zhou L.G."/>
            <person name="Ni X.B."/>
            <person name="Tian J.H."/>
            <person name="Sheng Y."/>
            <person name="Liu T."/>
            <person name="Pan Y.S."/>
            <person name="Xia L.Y."/>
            <person name="Li J."/>
            <person name="Zhao F."/>
            <person name="Cao W.C."/>
        </authorList>
    </citation>
    <scope>NUCLEOTIDE SEQUENCE</scope>
    <source>
        <strain evidence="1">Rsan-2018</strain>
    </source>
</reference>
<keyword evidence="2" id="KW-1185">Reference proteome</keyword>
<accession>A0A9D4T9Q5</accession>
<reference evidence="1" key="2">
    <citation type="submission" date="2021-09" db="EMBL/GenBank/DDBJ databases">
        <authorList>
            <person name="Jia N."/>
            <person name="Wang J."/>
            <person name="Shi W."/>
            <person name="Du L."/>
            <person name="Sun Y."/>
            <person name="Zhan W."/>
            <person name="Jiang J."/>
            <person name="Wang Q."/>
            <person name="Zhang B."/>
            <person name="Ji P."/>
            <person name="Sakyi L.B."/>
            <person name="Cui X."/>
            <person name="Yuan T."/>
            <person name="Jiang B."/>
            <person name="Yang W."/>
            <person name="Lam T.T.-Y."/>
            <person name="Chang Q."/>
            <person name="Ding S."/>
            <person name="Wang X."/>
            <person name="Zhu J."/>
            <person name="Ruan X."/>
            <person name="Zhao L."/>
            <person name="Wei J."/>
            <person name="Que T."/>
            <person name="Du C."/>
            <person name="Cheng J."/>
            <person name="Dai P."/>
            <person name="Han X."/>
            <person name="Huang E."/>
            <person name="Gao Y."/>
            <person name="Liu J."/>
            <person name="Shao H."/>
            <person name="Ye R."/>
            <person name="Li L."/>
            <person name="Wei W."/>
            <person name="Wang X."/>
            <person name="Wang C."/>
            <person name="Huo Q."/>
            <person name="Li W."/>
            <person name="Guo W."/>
            <person name="Chen H."/>
            <person name="Chen S."/>
            <person name="Zhou L."/>
            <person name="Zhou L."/>
            <person name="Ni X."/>
            <person name="Tian J."/>
            <person name="Zhou Y."/>
            <person name="Sheng Y."/>
            <person name="Liu T."/>
            <person name="Pan Y."/>
            <person name="Xia L."/>
            <person name="Li J."/>
            <person name="Zhao F."/>
            <person name="Cao W."/>
        </authorList>
    </citation>
    <scope>NUCLEOTIDE SEQUENCE</scope>
    <source>
        <strain evidence="1">Rsan-2018</strain>
        <tissue evidence="1">Larvae</tissue>
    </source>
</reference>
<dbReference type="VEuPathDB" id="VectorBase:RSAN_038417"/>
<sequence length="85" mass="10597">MYHNVRLLLEFLDQQEFEKYLQSFLDTEEEKLRDFLKYFKDNYAVRPQERAYCFRTRAGRQTTFSRYANRYLISPVRCYVIEFDL</sequence>
<dbReference type="AlphaFoldDB" id="A0A9D4T9Q5"/>
<proteinExistence type="predicted"/>
<name>A0A9D4T9Q5_RHISA</name>
<comment type="caution">
    <text evidence="1">The sequence shown here is derived from an EMBL/GenBank/DDBJ whole genome shotgun (WGS) entry which is preliminary data.</text>
</comment>
<dbReference type="EMBL" id="JABSTV010001245">
    <property type="protein sequence ID" value="KAH7983465.1"/>
    <property type="molecule type" value="Genomic_DNA"/>
</dbReference>